<gene>
    <name evidence="2" type="ORF">M9458_032372</name>
</gene>
<evidence type="ECO:0000313" key="3">
    <source>
        <dbReference type="Proteomes" id="UP001529510"/>
    </source>
</evidence>
<evidence type="ECO:0000256" key="1">
    <source>
        <dbReference type="SAM" id="MobiDB-lite"/>
    </source>
</evidence>
<feature type="compositionally biased region" description="Basic and acidic residues" evidence="1">
    <location>
        <begin position="1"/>
        <end position="12"/>
    </location>
</feature>
<reference evidence="2 3" key="1">
    <citation type="submission" date="2024-05" db="EMBL/GenBank/DDBJ databases">
        <title>Genome sequencing and assembly of Indian major carp, Cirrhinus mrigala (Hamilton, 1822).</title>
        <authorList>
            <person name="Mohindra V."/>
            <person name="Chowdhury L.M."/>
            <person name="Lal K."/>
            <person name="Jena J.K."/>
        </authorList>
    </citation>
    <scope>NUCLEOTIDE SEQUENCE [LARGE SCALE GENOMIC DNA]</scope>
    <source>
        <strain evidence="2">CM1030</strain>
        <tissue evidence="2">Blood</tissue>
    </source>
</reference>
<proteinExistence type="predicted"/>
<sequence>VQKTPNQEKESTEIQPLTVAEEPSEDGSDLECKKCNRVFSNRRQISKHICFVGLKEAADEEEYNGNNTDANKISDGEEEKERTPKKARAMRTDKLSSAKDPESASGNKNPIISVVLTSHEAMP</sequence>
<keyword evidence="3" id="KW-1185">Reference proteome</keyword>
<dbReference type="AlphaFoldDB" id="A0ABD0PEI8"/>
<comment type="caution">
    <text evidence="2">The sequence shown here is derived from an EMBL/GenBank/DDBJ whole genome shotgun (WGS) entry which is preliminary data.</text>
</comment>
<organism evidence="2 3">
    <name type="scientific">Cirrhinus mrigala</name>
    <name type="common">Mrigala</name>
    <dbReference type="NCBI Taxonomy" id="683832"/>
    <lineage>
        <taxon>Eukaryota</taxon>
        <taxon>Metazoa</taxon>
        <taxon>Chordata</taxon>
        <taxon>Craniata</taxon>
        <taxon>Vertebrata</taxon>
        <taxon>Euteleostomi</taxon>
        <taxon>Actinopterygii</taxon>
        <taxon>Neopterygii</taxon>
        <taxon>Teleostei</taxon>
        <taxon>Ostariophysi</taxon>
        <taxon>Cypriniformes</taxon>
        <taxon>Cyprinidae</taxon>
        <taxon>Labeoninae</taxon>
        <taxon>Labeonini</taxon>
        <taxon>Cirrhinus</taxon>
    </lineage>
</organism>
<protein>
    <submittedName>
        <fullName evidence="2">Uncharacterized protein</fullName>
    </submittedName>
</protein>
<dbReference type="EMBL" id="JAMKFB020000016">
    <property type="protein sequence ID" value="KAL0172061.1"/>
    <property type="molecule type" value="Genomic_DNA"/>
</dbReference>
<feature type="region of interest" description="Disordered" evidence="1">
    <location>
        <begin position="1"/>
        <end position="30"/>
    </location>
</feature>
<feature type="region of interest" description="Disordered" evidence="1">
    <location>
        <begin position="56"/>
        <end position="123"/>
    </location>
</feature>
<feature type="non-terminal residue" evidence="2">
    <location>
        <position position="123"/>
    </location>
</feature>
<feature type="compositionally biased region" description="Basic and acidic residues" evidence="1">
    <location>
        <begin position="72"/>
        <end position="102"/>
    </location>
</feature>
<feature type="non-terminal residue" evidence="2">
    <location>
        <position position="1"/>
    </location>
</feature>
<dbReference type="Proteomes" id="UP001529510">
    <property type="component" value="Unassembled WGS sequence"/>
</dbReference>
<name>A0ABD0PEI8_CIRMR</name>
<accession>A0ABD0PEI8</accession>
<evidence type="ECO:0000313" key="2">
    <source>
        <dbReference type="EMBL" id="KAL0172061.1"/>
    </source>
</evidence>